<keyword evidence="3" id="KW-0158">Chromosome</keyword>
<dbReference type="FunFam" id="2.60.200.20:FF:000017">
    <property type="entry name" value="Nibrin"/>
    <property type="match status" value="1"/>
</dbReference>
<organism evidence="11 12">
    <name type="scientific">Acer saccharum</name>
    <name type="common">Sugar maple</name>
    <dbReference type="NCBI Taxonomy" id="4024"/>
    <lineage>
        <taxon>Eukaryota</taxon>
        <taxon>Viridiplantae</taxon>
        <taxon>Streptophyta</taxon>
        <taxon>Embryophyta</taxon>
        <taxon>Tracheophyta</taxon>
        <taxon>Spermatophyta</taxon>
        <taxon>Magnoliopsida</taxon>
        <taxon>eudicotyledons</taxon>
        <taxon>Gunneridae</taxon>
        <taxon>Pentapetalae</taxon>
        <taxon>rosids</taxon>
        <taxon>malvids</taxon>
        <taxon>Sapindales</taxon>
        <taxon>Sapindaceae</taxon>
        <taxon>Hippocastanoideae</taxon>
        <taxon>Acereae</taxon>
        <taxon>Acer</taxon>
    </lineage>
</organism>
<dbReference type="CDD" id="cd22667">
    <property type="entry name" value="FHA_NBN"/>
    <property type="match status" value="1"/>
</dbReference>
<dbReference type="GO" id="GO:0030870">
    <property type="term" value="C:Mre11 complex"/>
    <property type="evidence" value="ECO:0007669"/>
    <property type="project" value="InterPro"/>
</dbReference>
<accession>A0AA39SNA1</accession>
<dbReference type="EMBL" id="JAUESC010000004">
    <property type="protein sequence ID" value="KAK0595039.1"/>
    <property type="molecule type" value="Genomic_DNA"/>
</dbReference>
<dbReference type="PANTHER" id="PTHR12162:SF0">
    <property type="entry name" value="NIBRIN"/>
    <property type="match status" value="1"/>
</dbReference>
<keyword evidence="5" id="KW-0234">DNA repair</keyword>
<comment type="caution">
    <text evidence="11">The sequence shown here is derived from an EMBL/GenBank/DDBJ whole genome shotgun (WGS) entry which is preliminary data.</text>
</comment>
<dbReference type="InterPro" id="IPR040227">
    <property type="entry name" value="Nibrin-rel"/>
</dbReference>
<dbReference type="SUPFAM" id="SSF53098">
    <property type="entry name" value="Ribonuclease H-like"/>
    <property type="match status" value="1"/>
</dbReference>
<reference evidence="11" key="2">
    <citation type="submission" date="2023-06" db="EMBL/GenBank/DDBJ databases">
        <authorList>
            <person name="Swenson N.G."/>
            <person name="Wegrzyn J.L."/>
            <person name="Mcevoy S.L."/>
        </authorList>
    </citation>
    <scope>NUCLEOTIDE SEQUENCE</scope>
    <source>
        <strain evidence="11">NS2018</strain>
        <tissue evidence="11">Leaf</tissue>
    </source>
</reference>
<evidence type="ECO:0000256" key="7">
    <source>
        <dbReference type="ARBA" id="ARBA00023306"/>
    </source>
</evidence>
<name>A0AA39SNA1_ACESA</name>
<sequence>MSNWKADAMVLAGEFMHLRCCAHIINLIVKEGLKELDESIATIRNAVKYIRSSPSRLEKFKSCANLEKINCGRVVVMDVPTRWNSSYLMLETTLIFQKAFERMEDDDELYNSYFIEIDSGRKKEGPPNMVHWDKAKKFVRFLKTFYDVTLKFSATLSVTSNLYFNEIFKILSLLNSMSGLGDLKLATMATNMKRKFNKYWSSTDQAEELGKDIKNLLVTLYDIYNVWSINSGCSSSGINGTQTSNIVPLSSQDVTFEVDPNDFLVSFRKLKERKLDIGAQNEVERYLLEPTSAISPLAKNINKSKMVWGLFPADTLSGEDKYYIFTKGSYKVGRKGCDIIINKDKGVSRIHAEIFVDAMISLNPLQNKSSNASSNVRIRDCSKYGTFINNNHGSKEKVHEFPNKETTIKDGDLVSFGTGNATYRFCYVPLTFFVYCPDPVQVNVSLQEKVLSIGACVTDNLCQDCTHVLVDHHMPVKYLIDAVVAEKPLVLDSWLESLADKSICTEFPCFNSNLPKLTVEGVSVEIADTKTRENCLGGYTFLLEPTCKYKFGDRLQLLLEMGGAETHSIERFCSSSQESEYGVHNRVVCVIPRGSVDTSEFFNKLSSLSRVNEVDLICAALSGNMDPSILISPSVIISSSCSTDETVVADSDVEAETASSVHATAAVLNEESLKCPKKEEISINLAANKSEDTSATSFRDKSNTKTTRRDKNDESEHNSDIIFSQDLVIRSYNLPATISSTANNGLLNFKRFRKTNTRSGNSFSSLIPFSKFPYKDSDYGTEEMAESVKEEKKRKQMEAISEDLFNSEKGRRRGIAGSIHGLLTRGRG</sequence>
<dbReference type="SUPFAM" id="SSF52113">
    <property type="entry name" value="BRCT domain"/>
    <property type="match status" value="1"/>
</dbReference>
<keyword evidence="6" id="KW-0539">Nucleus</keyword>
<evidence type="ECO:0000256" key="1">
    <source>
        <dbReference type="ARBA" id="ARBA00004123"/>
    </source>
</evidence>
<proteinExistence type="inferred from homology"/>
<dbReference type="GO" id="GO:0003684">
    <property type="term" value="F:damaged DNA binding"/>
    <property type="evidence" value="ECO:0007669"/>
    <property type="project" value="TreeGrafter"/>
</dbReference>
<protein>
    <recommendedName>
        <fullName evidence="10">FHA domain-containing protein</fullName>
    </recommendedName>
</protein>
<keyword evidence="12" id="KW-1185">Reference proteome</keyword>
<dbReference type="CDD" id="cd00027">
    <property type="entry name" value="BRCT"/>
    <property type="match status" value="1"/>
</dbReference>
<dbReference type="SMART" id="SM00240">
    <property type="entry name" value="FHA"/>
    <property type="match status" value="1"/>
</dbReference>
<feature type="compositionally biased region" description="Basic and acidic residues" evidence="9">
    <location>
        <begin position="698"/>
        <end position="717"/>
    </location>
</feature>
<dbReference type="PANTHER" id="PTHR12162">
    <property type="entry name" value="NIBRIN-RELATED"/>
    <property type="match status" value="1"/>
</dbReference>
<feature type="domain" description="FHA" evidence="10">
    <location>
        <begin position="330"/>
        <end position="393"/>
    </location>
</feature>
<keyword evidence="7" id="KW-0131">Cell cycle</keyword>
<keyword evidence="4" id="KW-0227">DNA damage</keyword>
<dbReference type="SUPFAM" id="SSF49879">
    <property type="entry name" value="SMAD/FHA domain"/>
    <property type="match status" value="1"/>
</dbReference>
<evidence type="ECO:0000256" key="8">
    <source>
        <dbReference type="ARBA" id="ARBA00044757"/>
    </source>
</evidence>
<evidence type="ECO:0000256" key="4">
    <source>
        <dbReference type="ARBA" id="ARBA00022763"/>
    </source>
</evidence>
<dbReference type="AlphaFoldDB" id="A0AA39SNA1"/>
<reference evidence="11" key="1">
    <citation type="journal article" date="2022" name="Plant J.">
        <title>Strategies of tolerance reflected in two North American maple genomes.</title>
        <authorList>
            <person name="McEvoy S.L."/>
            <person name="Sezen U.U."/>
            <person name="Trouern-Trend A."/>
            <person name="McMahon S.M."/>
            <person name="Schaberg P.G."/>
            <person name="Yang J."/>
            <person name="Wegrzyn J.L."/>
            <person name="Swenson N.G."/>
        </authorList>
    </citation>
    <scope>NUCLEOTIDE SEQUENCE</scope>
    <source>
        <strain evidence="11">NS2018</strain>
    </source>
</reference>
<dbReference type="InterPro" id="IPR025525">
    <property type="entry name" value="hAT-like_transposase_RNase-H"/>
</dbReference>
<dbReference type="GO" id="GO:0000724">
    <property type="term" value="P:double-strand break repair via homologous recombination"/>
    <property type="evidence" value="ECO:0007669"/>
    <property type="project" value="TreeGrafter"/>
</dbReference>
<gene>
    <name evidence="11" type="ORF">LWI29_002910</name>
</gene>
<dbReference type="PROSITE" id="PS50006">
    <property type="entry name" value="FHA_DOMAIN"/>
    <property type="match status" value="1"/>
</dbReference>
<evidence type="ECO:0000256" key="2">
    <source>
        <dbReference type="ARBA" id="ARBA00004286"/>
    </source>
</evidence>
<dbReference type="InterPro" id="IPR000253">
    <property type="entry name" value="FHA_dom"/>
</dbReference>
<dbReference type="InterPro" id="IPR036420">
    <property type="entry name" value="BRCT_dom_sf"/>
</dbReference>
<comment type="subcellular location">
    <subcellularLocation>
        <location evidence="2">Chromosome</location>
    </subcellularLocation>
    <subcellularLocation>
        <location evidence="1">Nucleus</location>
    </subcellularLocation>
</comment>
<evidence type="ECO:0000256" key="3">
    <source>
        <dbReference type="ARBA" id="ARBA00022454"/>
    </source>
</evidence>
<evidence type="ECO:0000259" key="10">
    <source>
        <dbReference type="PROSITE" id="PS50006"/>
    </source>
</evidence>
<dbReference type="InterPro" id="IPR008984">
    <property type="entry name" value="SMAD_FHA_dom_sf"/>
</dbReference>
<evidence type="ECO:0000256" key="6">
    <source>
        <dbReference type="ARBA" id="ARBA00023242"/>
    </source>
</evidence>
<dbReference type="Proteomes" id="UP001168877">
    <property type="component" value="Unassembled WGS sequence"/>
</dbReference>
<evidence type="ECO:0000256" key="5">
    <source>
        <dbReference type="ARBA" id="ARBA00023204"/>
    </source>
</evidence>
<evidence type="ECO:0000313" key="12">
    <source>
        <dbReference type="Proteomes" id="UP001168877"/>
    </source>
</evidence>
<evidence type="ECO:0000256" key="9">
    <source>
        <dbReference type="SAM" id="MobiDB-lite"/>
    </source>
</evidence>
<comment type="similarity">
    <text evidence="8">Belongs to the Nibrin family.</text>
</comment>
<dbReference type="Gene3D" id="2.60.200.20">
    <property type="match status" value="1"/>
</dbReference>
<dbReference type="InterPro" id="IPR012337">
    <property type="entry name" value="RNaseH-like_sf"/>
</dbReference>
<dbReference type="GO" id="GO:0007095">
    <property type="term" value="P:mitotic G2 DNA damage checkpoint signaling"/>
    <property type="evidence" value="ECO:0007669"/>
    <property type="project" value="InterPro"/>
</dbReference>
<dbReference type="GO" id="GO:0005694">
    <property type="term" value="C:chromosome"/>
    <property type="evidence" value="ECO:0007669"/>
    <property type="project" value="UniProtKB-SubCell"/>
</dbReference>
<feature type="region of interest" description="Disordered" evidence="9">
    <location>
        <begin position="692"/>
        <end position="717"/>
    </location>
</feature>
<dbReference type="Pfam" id="PF14372">
    <property type="entry name" value="hAT-like_RNase-H"/>
    <property type="match status" value="1"/>
</dbReference>
<dbReference type="Pfam" id="PF00498">
    <property type="entry name" value="FHA"/>
    <property type="match status" value="1"/>
</dbReference>
<evidence type="ECO:0000313" key="11">
    <source>
        <dbReference type="EMBL" id="KAK0595039.1"/>
    </source>
</evidence>